<name>A0A914I5U3_GLORO</name>
<sequence>MPFLNLNALTYIILFYPLINYVYLLSLHFWQRGGDTRVRGQGETAENSRGVSPPSRELKSGIIFCFFVAETALHSLQQFLEILNIFKYCFIKINYSESTHLLTYRFNRAVHKQPKKSTDDNKGQL</sequence>
<evidence type="ECO:0000256" key="1">
    <source>
        <dbReference type="SAM" id="Phobius"/>
    </source>
</evidence>
<accession>A0A914I5U3</accession>
<keyword evidence="1" id="KW-0812">Transmembrane</keyword>
<dbReference type="AlphaFoldDB" id="A0A914I5U3"/>
<proteinExistence type="predicted"/>
<reference evidence="3" key="1">
    <citation type="submission" date="2022-11" db="UniProtKB">
        <authorList>
            <consortium name="WormBaseParasite"/>
        </authorList>
    </citation>
    <scope>IDENTIFICATION</scope>
</reference>
<keyword evidence="2" id="KW-1185">Reference proteome</keyword>
<keyword evidence="1" id="KW-1133">Transmembrane helix</keyword>
<dbReference type="Proteomes" id="UP000887572">
    <property type="component" value="Unplaced"/>
</dbReference>
<protein>
    <submittedName>
        <fullName evidence="3">Uncharacterized protein</fullName>
    </submittedName>
</protein>
<feature type="transmembrane region" description="Helical" evidence="1">
    <location>
        <begin position="6"/>
        <end position="30"/>
    </location>
</feature>
<keyword evidence="1" id="KW-0472">Membrane</keyword>
<organism evidence="2 3">
    <name type="scientific">Globodera rostochiensis</name>
    <name type="common">Golden nematode worm</name>
    <name type="synonym">Heterodera rostochiensis</name>
    <dbReference type="NCBI Taxonomy" id="31243"/>
    <lineage>
        <taxon>Eukaryota</taxon>
        <taxon>Metazoa</taxon>
        <taxon>Ecdysozoa</taxon>
        <taxon>Nematoda</taxon>
        <taxon>Chromadorea</taxon>
        <taxon>Rhabditida</taxon>
        <taxon>Tylenchina</taxon>
        <taxon>Tylenchomorpha</taxon>
        <taxon>Tylenchoidea</taxon>
        <taxon>Heteroderidae</taxon>
        <taxon>Heteroderinae</taxon>
        <taxon>Globodera</taxon>
    </lineage>
</organism>
<evidence type="ECO:0000313" key="2">
    <source>
        <dbReference type="Proteomes" id="UP000887572"/>
    </source>
</evidence>
<evidence type="ECO:0000313" key="3">
    <source>
        <dbReference type="WBParaSite" id="Gr19_v10_g7168.t1"/>
    </source>
</evidence>
<dbReference type="WBParaSite" id="Gr19_v10_g7168.t1">
    <property type="protein sequence ID" value="Gr19_v10_g7168.t1"/>
    <property type="gene ID" value="Gr19_v10_g7168"/>
</dbReference>